<accession>A0ABR1V4Y1</accession>
<gene>
    <name evidence="2" type="ORF">PG997_013003</name>
</gene>
<evidence type="ECO:0000256" key="1">
    <source>
        <dbReference type="SAM" id="MobiDB-lite"/>
    </source>
</evidence>
<reference evidence="2 3" key="1">
    <citation type="submission" date="2023-01" db="EMBL/GenBank/DDBJ databases">
        <title>Analysis of 21 Apiospora genomes using comparative genomics revels a genus with tremendous synthesis potential of carbohydrate active enzymes and secondary metabolites.</title>
        <authorList>
            <person name="Sorensen T."/>
        </authorList>
    </citation>
    <scope>NUCLEOTIDE SEQUENCE [LARGE SCALE GENOMIC DNA]</scope>
    <source>
        <strain evidence="2 3">CBS 114990</strain>
    </source>
</reference>
<evidence type="ECO:0000313" key="2">
    <source>
        <dbReference type="EMBL" id="KAK8066256.1"/>
    </source>
</evidence>
<dbReference type="EMBL" id="JAQQWN010000009">
    <property type="protein sequence ID" value="KAK8066256.1"/>
    <property type="molecule type" value="Genomic_DNA"/>
</dbReference>
<sequence>MRHPQQIRSDSLPNRVVGRSDSLPLPIHSAALRTRRRTPQWIRQAQQPQREQRHPPILSGQPMSNGTGPQAANPFGQPQLGNAGAAPAAGAAAAAKGAPGNPYAPNSTKQHPPYDSYANRVGAKLVRFKGQPVMYKDDATPGLRLPDGSFRKIWFPNGPPAYYRGTEPDDPATYTDAVKKAYADMHANGRFLGAMPDVPPLREDCVWDF</sequence>
<dbReference type="CDD" id="cd23954">
    <property type="entry name" value="AMO1_CTD"/>
    <property type="match status" value="1"/>
</dbReference>
<comment type="caution">
    <text evidence="2">The sequence shown here is derived from an EMBL/GenBank/DDBJ whole genome shotgun (WGS) entry which is preliminary data.</text>
</comment>
<evidence type="ECO:0000313" key="3">
    <source>
        <dbReference type="Proteomes" id="UP001433268"/>
    </source>
</evidence>
<proteinExistence type="predicted"/>
<feature type="region of interest" description="Disordered" evidence="1">
    <location>
        <begin position="1"/>
        <end position="116"/>
    </location>
</feature>
<feature type="compositionally biased region" description="Polar residues" evidence="1">
    <location>
        <begin position="61"/>
        <end position="70"/>
    </location>
</feature>
<keyword evidence="3" id="KW-1185">Reference proteome</keyword>
<organism evidence="2 3">
    <name type="scientific">Apiospora hydei</name>
    <dbReference type="NCBI Taxonomy" id="1337664"/>
    <lineage>
        <taxon>Eukaryota</taxon>
        <taxon>Fungi</taxon>
        <taxon>Dikarya</taxon>
        <taxon>Ascomycota</taxon>
        <taxon>Pezizomycotina</taxon>
        <taxon>Sordariomycetes</taxon>
        <taxon>Xylariomycetidae</taxon>
        <taxon>Amphisphaeriales</taxon>
        <taxon>Apiosporaceae</taxon>
        <taxon>Apiospora</taxon>
    </lineage>
</organism>
<name>A0ABR1V4Y1_9PEZI</name>
<feature type="compositionally biased region" description="Low complexity" evidence="1">
    <location>
        <begin position="81"/>
        <end position="106"/>
    </location>
</feature>
<protein>
    <submittedName>
        <fullName evidence="2">CCCH zinc finger domain protein</fullName>
    </submittedName>
</protein>
<dbReference type="GeneID" id="92050377"/>
<feature type="compositionally biased region" description="Polar residues" evidence="1">
    <location>
        <begin position="1"/>
        <end position="12"/>
    </location>
</feature>
<dbReference type="Proteomes" id="UP001433268">
    <property type="component" value="Unassembled WGS sequence"/>
</dbReference>
<dbReference type="RefSeq" id="XP_066663009.1">
    <property type="nucleotide sequence ID" value="XM_066817317.1"/>
</dbReference>